<protein>
    <submittedName>
        <fullName evidence="6">Putative transmembrane protein</fullName>
    </submittedName>
</protein>
<keyword evidence="3 5" id="KW-1133">Transmembrane helix</keyword>
<evidence type="ECO:0000256" key="5">
    <source>
        <dbReference type="SAM" id="Phobius"/>
    </source>
</evidence>
<keyword evidence="2 5" id="KW-0812">Transmembrane</keyword>
<reference evidence="6 7" key="1">
    <citation type="journal article" date="2018" name="Genome Biol. Evol.">
        <title>Multiple Roots of Fruiting Body Formation in Amoebozoa.</title>
        <authorList>
            <person name="Hillmann F."/>
            <person name="Forbes G."/>
            <person name="Novohradska S."/>
            <person name="Ferling I."/>
            <person name="Riege K."/>
            <person name="Groth M."/>
            <person name="Westermann M."/>
            <person name="Marz M."/>
            <person name="Spaller T."/>
            <person name="Winckler T."/>
            <person name="Schaap P."/>
            <person name="Glockner G."/>
        </authorList>
    </citation>
    <scope>NUCLEOTIDE SEQUENCE [LARGE SCALE GENOMIC DNA]</scope>
    <source>
        <strain evidence="6 7">Jena</strain>
    </source>
</reference>
<keyword evidence="4 5" id="KW-0472">Membrane</keyword>
<keyword evidence="7" id="KW-1185">Reference proteome</keyword>
<dbReference type="EMBL" id="MDYQ01000286">
    <property type="protein sequence ID" value="PRP77017.1"/>
    <property type="molecule type" value="Genomic_DNA"/>
</dbReference>
<name>A0A2P6MZ81_9EUKA</name>
<gene>
    <name evidence="6" type="ORF">PROFUN_15107</name>
</gene>
<evidence type="ECO:0000256" key="3">
    <source>
        <dbReference type="ARBA" id="ARBA00022989"/>
    </source>
</evidence>
<dbReference type="PANTHER" id="PTHR13531">
    <property type="entry name" value="GEO07735P1-RELATED-RELATED"/>
    <property type="match status" value="1"/>
</dbReference>
<dbReference type="STRING" id="1890364.A0A2P6MZ81"/>
<sequence length="148" mass="16961">MKLSSLPFQILLFFNRWFSVAYVILEISILIWKKFQMPYPGTSFAGEICFLFLYMPIEAIRNFLGEINAHHCLALMPEGTRGNKLIDNRSLVAFIFLSIPSSLCYAYFLRWQIYVLTVDVALNCIGIGINGIQALICFGCMIIFARTR</sequence>
<comment type="caution">
    <text evidence="6">The sequence shown here is derived from an EMBL/GenBank/DDBJ whole genome shotgun (WGS) entry which is preliminary data.</text>
</comment>
<dbReference type="InParanoid" id="A0A2P6MZ81"/>
<dbReference type="PANTHER" id="PTHR13531:SF0">
    <property type="entry name" value="GEO07735P1-RELATED"/>
    <property type="match status" value="1"/>
</dbReference>
<dbReference type="InterPro" id="IPR019184">
    <property type="entry name" value="Uncharacterised_TM-17"/>
</dbReference>
<feature type="transmembrane region" description="Helical" evidence="5">
    <location>
        <begin position="120"/>
        <end position="145"/>
    </location>
</feature>
<accession>A0A2P6MZ81</accession>
<dbReference type="GO" id="GO:0035869">
    <property type="term" value="C:ciliary transition zone"/>
    <property type="evidence" value="ECO:0007669"/>
    <property type="project" value="TreeGrafter"/>
</dbReference>
<evidence type="ECO:0000313" key="6">
    <source>
        <dbReference type="EMBL" id="PRP77017.1"/>
    </source>
</evidence>
<evidence type="ECO:0000256" key="1">
    <source>
        <dbReference type="ARBA" id="ARBA00004141"/>
    </source>
</evidence>
<proteinExistence type="predicted"/>
<dbReference type="GO" id="GO:0016020">
    <property type="term" value="C:membrane"/>
    <property type="evidence" value="ECO:0007669"/>
    <property type="project" value="UniProtKB-SubCell"/>
</dbReference>
<feature type="transmembrane region" description="Helical" evidence="5">
    <location>
        <begin position="91"/>
        <end position="108"/>
    </location>
</feature>
<dbReference type="Proteomes" id="UP000241769">
    <property type="component" value="Unassembled WGS sequence"/>
</dbReference>
<dbReference type="AlphaFoldDB" id="A0A2P6MZ81"/>
<evidence type="ECO:0000256" key="4">
    <source>
        <dbReference type="ARBA" id="ARBA00023136"/>
    </source>
</evidence>
<evidence type="ECO:0000256" key="2">
    <source>
        <dbReference type="ARBA" id="ARBA00022692"/>
    </source>
</evidence>
<comment type="subcellular location">
    <subcellularLocation>
        <location evidence="1">Membrane</location>
        <topology evidence="1">Multi-pass membrane protein</topology>
    </subcellularLocation>
</comment>
<dbReference type="Pfam" id="PF09799">
    <property type="entry name" value="Transmemb_17"/>
    <property type="match status" value="2"/>
</dbReference>
<dbReference type="OrthoDB" id="262535at2759"/>
<feature type="transmembrane region" description="Helical" evidence="5">
    <location>
        <begin position="12"/>
        <end position="32"/>
    </location>
</feature>
<organism evidence="6 7">
    <name type="scientific">Planoprotostelium fungivorum</name>
    <dbReference type="NCBI Taxonomy" id="1890364"/>
    <lineage>
        <taxon>Eukaryota</taxon>
        <taxon>Amoebozoa</taxon>
        <taxon>Evosea</taxon>
        <taxon>Variosea</taxon>
        <taxon>Cavosteliida</taxon>
        <taxon>Cavosteliaceae</taxon>
        <taxon>Planoprotostelium</taxon>
    </lineage>
</organism>
<dbReference type="GO" id="GO:1905515">
    <property type="term" value="P:non-motile cilium assembly"/>
    <property type="evidence" value="ECO:0007669"/>
    <property type="project" value="TreeGrafter"/>
</dbReference>
<evidence type="ECO:0000313" key="7">
    <source>
        <dbReference type="Proteomes" id="UP000241769"/>
    </source>
</evidence>